<sequence>MEADKAYGWIGSRTFGLNLNSDYLNFLTSHFPLLQSETPRSLPLRRKSHRLRAALHSHQKRWCHLPTFSWDNSKHLSSRLLGRLFRREIFQG</sequence>
<accession>A0AAV1GXH7</accession>
<evidence type="ECO:0008006" key="3">
    <source>
        <dbReference type="Google" id="ProtNLM"/>
    </source>
</evidence>
<keyword evidence="2" id="KW-1185">Reference proteome</keyword>
<reference evidence="1" key="1">
    <citation type="submission" date="2023-08" db="EMBL/GenBank/DDBJ databases">
        <authorList>
            <person name="Alioto T."/>
            <person name="Alioto T."/>
            <person name="Gomez Garrido J."/>
        </authorList>
    </citation>
    <scope>NUCLEOTIDE SEQUENCE</scope>
</reference>
<gene>
    <name evidence="1" type="ORF">XNOV1_A023993</name>
</gene>
<dbReference type="AlphaFoldDB" id="A0AAV1GXH7"/>
<evidence type="ECO:0000313" key="2">
    <source>
        <dbReference type="Proteomes" id="UP001178508"/>
    </source>
</evidence>
<dbReference type="Proteomes" id="UP001178508">
    <property type="component" value="Chromosome 17"/>
</dbReference>
<name>A0AAV1GXH7_XYRNO</name>
<proteinExistence type="predicted"/>
<protein>
    <recommendedName>
        <fullName evidence="3">Maturase K</fullName>
    </recommendedName>
</protein>
<evidence type="ECO:0000313" key="1">
    <source>
        <dbReference type="EMBL" id="CAJ1077936.1"/>
    </source>
</evidence>
<dbReference type="EMBL" id="OY660880">
    <property type="protein sequence ID" value="CAJ1077936.1"/>
    <property type="molecule type" value="Genomic_DNA"/>
</dbReference>
<organism evidence="1 2">
    <name type="scientific">Xyrichtys novacula</name>
    <name type="common">Pearly razorfish</name>
    <name type="synonym">Hemipteronotus novacula</name>
    <dbReference type="NCBI Taxonomy" id="13765"/>
    <lineage>
        <taxon>Eukaryota</taxon>
        <taxon>Metazoa</taxon>
        <taxon>Chordata</taxon>
        <taxon>Craniata</taxon>
        <taxon>Vertebrata</taxon>
        <taxon>Euteleostomi</taxon>
        <taxon>Actinopterygii</taxon>
        <taxon>Neopterygii</taxon>
        <taxon>Teleostei</taxon>
        <taxon>Neoteleostei</taxon>
        <taxon>Acanthomorphata</taxon>
        <taxon>Eupercaria</taxon>
        <taxon>Labriformes</taxon>
        <taxon>Labridae</taxon>
        <taxon>Xyrichtys</taxon>
    </lineage>
</organism>